<dbReference type="RefSeq" id="WP_251950335.1">
    <property type="nucleotide sequence ID" value="NZ_CP080572.1"/>
</dbReference>
<organism evidence="1 2">
    <name type="scientific">Thermococcus argininiproducens</name>
    <dbReference type="NCBI Taxonomy" id="2866384"/>
    <lineage>
        <taxon>Archaea</taxon>
        <taxon>Methanobacteriati</taxon>
        <taxon>Methanobacteriota</taxon>
        <taxon>Thermococci</taxon>
        <taxon>Thermococcales</taxon>
        <taxon>Thermococcaceae</taxon>
        <taxon>Thermococcus</taxon>
    </lineage>
</organism>
<reference evidence="1 2" key="1">
    <citation type="submission" date="2021-08" db="EMBL/GenBank/DDBJ databases">
        <title>Thermococcus onnuriiensis IOH2.</title>
        <authorList>
            <person name="Park Y.-J."/>
        </authorList>
    </citation>
    <scope>NUCLEOTIDE SEQUENCE [LARGE SCALE GENOMIC DNA]</scope>
    <source>
        <strain evidence="1 2">IOH2</strain>
    </source>
</reference>
<protein>
    <recommendedName>
        <fullName evidence="3">Transposase</fullName>
    </recommendedName>
</protein>
<dbReference type="AlphaFoldDB" id="A0A9E7MBV5"/>
<accession>A0A9E7MBV5</accession>
<sequence length="116" mass="13735">MSMYLTQKNHLRVDKKTYKLLRTLTHLSKDLYNLTLYVTRQHYELNGSFLPFVKAYHLVKNSIPYKLLPSQVAQQTMKIVERNYRSFFKLLKERQKGTTIGQFARQGFCPRTGTLC</sequence>
<dbReference type="KEGG" id="thei:K1720_04815"/>
<evidence type="ECO:0008006" key="3">
    <source>
        <dbReference type="Google" id="ProtNLM"/>
    </source>
</evidence>
<gene>
    <name evidence="1" type="ORF">K1720_04815</name>
</gene>
<dbReference type="GeneID" id="72777642"/>
<evidence type="ECO:0000313" key="2">
    <source>
        <dbReference type="Proteomes" id="UP001056425"/>
    </source>
</evidence>
<evidence type="ECO:0000313" key="1">
    <source>
        <dbReference type="EMBL" id="USH00756.1"/>
    </source>
</evidence>
<proteinExistence type="predicted"/>
<dbReference type="EMBL" id="CP080572">
    <property type="protein sequence ID" value="USH00756.1"/>
    <property type="molecule type" value="Genomic_DNA"/>
</dbReference>
<dbReference type="Proteomes" id="UP001056425">
    <property type="component" value="Chromosome"/>
</dbReference>
<name>A0A9E7MBV5_9EURY</name>
<keyword evidence="2" id="KW-1185">Reference proteome</keyword>